<proteinExistence type="predicted"/>
<reference evidence="1 2" key="2">
    <citation type="journal article" date="2022" name="Mol. Ecol. Resour.">
        <title>The genomes of chicory, endive, great burdock and yacon provide insights into Asteraceae paleo-polyploidization history and plant inulin production.</title>
        <authorList>
            <person name="Fan W."/>
            <person name="Wang S."/>
            <person name="Wang H."/>
            <person name="Wang A."/>
            <person name="Jiang F."/>
            <person name="Liu H."/>
            <person name="Zhao H."/>
            <person name="Xu D."/>
            <person name="Zhang Y."/>
        </authorList>
    </citation>
    <scope>NUCLEOTIDE SEQUENCE [LARGE SCALE GENOMIC DNA]</scope>
    <source>
        <strain evidence="2">cv. Niubang</strain>
    </source>
</reference>
<evidence type="ECO:0000313" key="2">
    <source>
        <dbReference type="Proteomes" id="UP001055879"/>
    </source>
</evidence>
<organism evidence="1 2">
    <name type="scientific">Arctium lappa</name>
    <name type="common">Greater burdock</name>
    <name type="synonym">Lappa major</name>
    <dbReference type="NCBI Taxonomy" id="4217"/>
    <lineage>
        <taxon>Eukaryota</taxon>
        <taxon>Viridiplantae</taxon>
        <taxon>Streptophyta</taxon>
        <taxon>Embryophyta</taxon>
        <taxon>Tracheophyta</taxon>
        <taxon>Spermatophyta</taxon>
        <taxon>Magnoliopsida</taxon>
        <taxon>eudicotyledons</taxon>
        <taxon>Gunneridae</taxon>
        <taxon>Pentapetalae</taxon>
        <taxon>asterids</taxon>
        <taxon>campanulids</taxon>
        <taxon>Asterales</taxon>
        <taxon>Asteraceae</taxon>
        <taxon>Carduoideae</taxon>
        <taxon>Cardueae</taxon>
        <taxon>Arctiinae</taxon>
        <taxon>Arctium</taxon>
    </lineage>
</organism>
<protein>
    <submittedName>
        <fullName evidence="1">Uncharacterized protein</fullName>
    </submittedName>
</protein>
<comment type="caution">
    <text evidence="1">The sequence shown here is derived from an EMBL/GenBank/DDBJ whole genome shotgun (WGS) entry which is preliminary data.</text>
</comment>
<dbReference type="EMBL" id="CM042063">
    <property type="protein sequence ID" value="KAI3666939.1"/>
    <property type="molecule type" value="Genomic_DNA"/>
</dbReference>
<gene>
    <name evidence="1" type="ORF">L6452_41980</name>
</gene>
<name>A0ACB8XHH1_ARCLA</name>
<accession>A0ACB8XHH1</accession>
<keyword evidence="2" id="KW-1185">Reference proteome</keyword>
<sequence length="319" mass="35690">MYNVGDLSCSSDLIDPKSGHLTQIFHKVRHMLPLSKSPIPSEDEFIISTLLEENYKYPQEKSMEVVKVLCEHHWTSSCIVSMSKFQVICGGPKEASVILSHLSECGKAKYLAVKRKELIEGVKISLSLQTVSGTTSPDYDVLHLTWTAEKLQLQLDMIDQCRDKSKMLVVPSLKSWNKISALRQAREMKLASESREKWSVSSYAEFDEDIEDELDKLKLEESGKSVADGGIREQESLSKSLSNLKLADNNVVTKTPNNVSKVVDDPPLVQLVREYEQQLADDEAQQLWSFQIEIGSALSTKQSDLVLLASDEASNSPVL</sequence>
<reference evidence="2" key="1">
    <citation type="journal article" date="2022" name="Mol. Ecol. Resour.">
        <title>The genomes of chicory, endive, great burdock and yacon provide insights into Asteraceae palaeo-polyploidization history and plant inulin production.</title>
        <authorList>
            <person name="Fan W."/>
            <person name="Wang S."/>
            <person name="Wang H."/>
            <person name="Wang A."/>
            <person name="Jiang F."/>
            <person name="Liu H."/>
            <person name="Zhao H."/>
            <person name="Xu D."/>
            <person name="Zhang Y."/>
        </authorList>
    </citation>
    <scope>NUCLEOTIDE SEQUENCE [LARGE SCALE GENOMIC DNA]</scope>
    <source>
        <strain evidence="2">cv. Niubang</strain>
    </source>
</reference>
<dbReference type="Proteomes" id="UP001055879">
    <property type="component" value="Linkage Group LG17"/>
</dbReference>
<evidence type="ECO:0000313" key="1">
    <source>
        <dbReference type="EMBL" id="KAI3666939.1"/>
    </source>
</evidence>